<dbReference type="PANTHER" id="PTHR47027">
    <property type="entry name" value="REVERSE TRANSCRIPTASE DOMAIN-CONTAINING PROTEIN"/>
    <property type="match status" value="1"/>
</dbReference>
<evidence type="ECO:0000259" key="1">
    <source>
        <dbReference type="PROSITE" id="PS50878"/>
    </source>
</evidence>
<dbReference type="EMBL" id="CAJOBJ010266102">
    <property type="protein sequence ID" value="CAF5123235.1"/>
    <property type="molecule type" value="Genomic_DNA"/>
</dbReference>
<dbReference type="Pfam" id="PF00078">
    <property type="entry name" value="RVT_1"/>
    <property type="match status" value="1"/>
</dbReference>
<organism evidence="2 3">
    <name type="scientific">Rotaria magnacalcarata</name>
    <dbReference type="NCBI Taxonomy" id="392030"/>
    <lineage>
        <taxon>Eukaryota</taxon>
        <taxon>Metazoa</taxon>
        <taxon>Spiralia</taxon>
        <taxon>Gnathifera</taxon>
        <taxon>Rotifera</taxon>
        <taxon>Eurotatoria</taxon>
        <taxon>Bdelloidea</taxon>
        <taxon>Philodinida</taxon>
        <taxon>Philodinidae</taxon>
        <taxon>Rotaria</taxon>
    </lineage>
</organism>
<comment type="caution">
    <text evidence="2">The sequence shown here is derived from an EMBL/GenBank/DDBJ whole genome shotgun (WGS) entry which is preliminary data.</text>
</comment>
<dbReference type="SUPFAM" id="SSF56672">
    <property type="entry name" value="DNA/RNA polymerases"/>
    <property type="match status" value="1"/>
</dbReference>
<gene>
    <name evidence="2" type="ORF">GIL414_LOCUS63647</name>
</gene>
<evidence type="ECO:0000313" key="2">
    <source>
        <dbReference type="EMBL" id="CAF5123235.1"/>
    </source>
</evidence>
<sequence>MLKLLYTNSKAQVRINDELSDSFDIETGVMQGGIPSPILFNILFDYIMRKVIEEANVEGIKLGYGTNDFFHTAKDIVDELNILTLMYADNVVVMCNNANDLEKFIKTFEKVTQEFGLTMSVKKTCIMSLKQLKEDSARRIIKDEEVDIPDIDIVIRNQKVDIVESFAYLECFVSRDQSPDEETFPND</sequence>
<feature type="domain" description="Reverse transcriptase" evidence="1">
    <location>
        <begin position="1"/>
        <end position="155"/>
    </location>
</feature>
<name>A0A8S3FGV8_9BILA</name>
<dbReference type="PROSITE" id="PS50878">
    <property type="entry name" value="RT_POL"/>
    <property type="match status" value="1"/>
</dbReference>
<accession>A0A8S3FGV8</accession>
<evidence type="ECO:0000313" key="3">
    <source>
        <dbReference type="Proteomes" id="UP000681720"/>
    </source>
</evidence>
<proteinExistence type="predicted"/>
<dbReference type="Proteomes" id="UP000681720">
    <property type="component" value="Unassembled WGS sequence"/>
</dbReference>
<reference evidence="2" key="1">
    <citation type="submission" date="2021-02" db="EMBL/GenBank/DDBJ databases">
        <authorList>
            <person name="Nowell W R."/>
        </authorList>
    </citation>
    <scope>NUCLEOTIDE SEQUENCE</scope>
</reference>
<dbReference type="InterPro" id="IPR000477">
    <property type="entry name" value="RT_dom"/>
</dbReference>
<dbReference type="PANTHER" id="PTHR47027:SF20">
    <property type="entry name" value="REVERSE TRANSCRIPTASE-LIKE PROTEIN WITH RNA-DIRECTED DNA POLYMERASE DOMAIN"/>
    <property type="match status" value="1"/>
</dbReference>
<protein>
    <recommendedName>
        <fullName evidence="1">Reverse transcriptase domain-containing protein</fullName>
    </recommendedName>
</protein>
<dbReference type="InterPro" id="IPR043502">
    <property type="entry name" value="DNA/RNA_pol_sf"/>
</dbReference>
<dbReference type="AlphaFoldDB" id="A0A8S3FGV8"/>